<evidence type="ECO:0000256" key="5">
    <source>
        <dbReference type="RuleBase" id="RU362028"/>
    </source>
</evidence>
<dbReference type="PANTHER" id="PTHR21600">
    <property type="entry name" value="MITOCHONDRIAL RNA PSEUDOURIDINE SYNTHASE"/>
    <property type="match status" value="1"/>
</dbReference>
<comment type="catalytic activity">
    <reaction evidence="1 5">
        <text>a uridine in RNA = a pseudouridine in RNA</text>
        <dbReference type="Rhea" id="RHEA:48348"/>
        <dbReference type="Rhea" id="RHEA-COMP:12068"/>
        <dbReference type="Rhea" id="RHEA-COMP:12069"/>
        <dbReference type="ChEBI" id="CHEBI:65314"/>
        <dbReference type="ChEBI" id="CHEBI:65315"/>
    </reaction>
</comment>
<evidence type="ECO:0000256" key="2">
    <source>
        <dbReference type="ARBA" id="ARBA00010876"/>
    </source>
</evidence>
<evidence type="ECO:0000259" key="6">
    <source>
        <dbReference type="SMART" id="SM00363"/>
    </source>
</evidence>
<dbReference type="RefSeq" id="WP_349641606.1">
    <property type="nucleotide sequence ID" value="NZ_CAWVOH010000001.1"/>
</dbReference>
<evidence type="ECO:0000256" key="3">
    <source>
        <dbReference type="ARBA" id="ARBA00023235"/>
    </source>
</evidence>
<dbReference type="EC" id="5.4.99.-" evidence="5"/>
<accession>A0ABP0ES84</accession>
<evidence type="ECO:0000313" key="8">
    <source>
        <dbReference type="Proteomes" id="UP001314241"/>
    </source>
</evidence>
<evidence type="ECO:0000256" key="1">
    <source>
        <dbReference type="ARBA" id="ARBA00000073"/>
    </source>
</evidence>
<dbReference type="Gene3D" id="3.30.2350.10">
    <property type="entry name" value="Pseudouridine synthase"/>
    <property type="match status" value="1"/>
</dbReference>
<dbReference type="CDD" id="cd00165">
    <property type="entry name" value="S4"/>
    <property type="match status" value="1"/>
</dbReference>
<sequence>MANDAQVFTIQHESGRLDAVLSQFDSAYTRSQLANWIKQGQILVNGQTVKPSYKVSEGDRISVEPPAPVSTELEPENIPLDIVYEDEDLLVVNKPQGMVVHPAPGHADHTLVNALLYHSPLSSINGEFRPGIVHRIDRDTSGLLMVAKNDKAHQALSAQLKEHKNQRIYYALVKGDFKEDRGTIEAPLGRHPVDRKRQAVVEGGREAITHFEVVQRYLGYTLLKVRLETGRTHQIRVHMAYIGHPVVGDSLYNRQPNLPGVKLAGQLLHAKTLSLQQPSTGKEMLFDSDLPDYFKEALGTLTPMITVKGERK</sequence>
<comment type="function">
    <text evidence="5">Responsible for synthesis of pseudouridine from uracil.</text>
</comment>
<dbReference type="CDD" id="cd02869">
    <property type="entry name" value="PseudoU_synth_RluA_like"/>
    <property type="match status" value="1"/>
</dbReference>
<dbReference type="InterPro" id="IPR006145">
    <property type="entry name" value="PsdUridine_synth_RsuA/RluA"/>
</dbReference>
<gene>
    <name evidence="7" type="ORF">R54876_GBNLAHCA_00623</name>
</gene>
<dbReference type="EMBL" id="CAWVOH010000001">
    <property type="protein sequence ID" value="CAK8054063.1"/>
    <property type="molecule type" value="Genomic_DNA"/>
</dbReference>
<evidence type="ECO:0000256" key="4">
    <source>
        <dbReference type="PROSITE-ProRule" id="PRU00182"/>
    </source>
</evidence>
<dbReference type="InterPro" id="IPR036986">
    <property type="entry name" value="S4_RNA-bd_sf"/>
</dbReference>
<dbReference type="InterPro" id="IPR050188">
    <property type="entry name" value="RluA_PseudoU_synthase"/>
</dbReference>
<dbReference type="PROSITE" id="PS01129">
    <property type="entry name" value="PSI_RLU"/>
    <property type="match status" value="1"/>
</dbReference>
<dbReference type="SMART" id="SM00363">
    <property type="entry name" value="S4"/>
    <property type="match status" value="1"/>
</dbReference>
<dbReference type="InterPro" id="IPR002942">
    <property type="entry name" value="S4_RNA-bd"/>
</dbReference>
<reference evidence="7 8" key="1">
    <citation type="submission" date="2024-01" db="EMBL/GenBank/DDBJ databases">
        <authorList>
            <person name="Botero Cardona J."/>
        </authorList>
    </citation>
    <scope>NUCLEOTIDE SEQUENCE [LARGE SCALE GENOMIC DNA]</scope>
    <source>
        <strain evidence="7 8">LMG 33000</strain>
    </source>
</reference>
<dbReference type="Proteomes" id="UP001314241">
    <property type="component" value="Unassembled WGS sequence"/>
</dbReference>
<proteinExistence type="inferred from homology"/>
<organism evidence="7 8">
    <name type="scientific">Eupransor demetentiae</name>
    <dbReference type="NCBI Taxonomy" id="3109584"/>
    <lineage>
        <taxon>Bacteria</taxon>
        <taxon>Bacillati</taxon>
        <taxon>Bacillota</taxon>
        <taxon>Bacilli</taxon>
        <taxon>Lactobacillales</taxon>
        <taxon>Lactobacillaceae</taxon>
        <taxon>Eupransor</taxon>
    </lineage>
</organism>
<dbReference type="Pfam" id="PF00849">
    <property type="entry name" value="PseudoU_synth_2"/>
    <property type="match status" value="1"/>
</dbReference>
<dbReference type="GO" id="GO:0160140">
    <property type="term" value="F:23S rRNA pseudouridine(1911/1915/1917) synthase activity"/>
    <property type="evidence" value="ECO:0007669"/>
    <property type="project" value="UniProtKB-EC"/>
</dbReference>
<dbReference type="NCBIfam" id="TIGR00005">
    <property type="entry name" value="rluA_subfam"/>
    <property type="match status" value="1"/>
</dbReference>
<comment type="similarity">
    <text evidence="2 5">Belongs to the pseudouridine synthase RluA family.</text>
</comment>
<keyword evidence="3 5" id="KW-0413">Isomerase</keyword>
<keyword evidence="8" id="KW-1185">Reference proteome</keyword>
<comment type="caution">
    <text evidence="7">The sequence shown here is derived from an EMBL/GenBank/DDBJ whole genome shotgun (WGS) entry which is preliminary data.</text>
</comment>
<dbReference type="SUPFAM" id="SSF55120">
    <property type="entry name" value="Pseudouridine synthase"/>
    <property type="match status" value="1"/>
</dbReference>
<dbReference type="Pfam" id="PF01479">
    <property type="entry name" value="S4"/>
    <property type="match status" value="1"/>
</dbReference>
<dbReference type="PANTHER" id="PTHR21600:SF44">
    <property type="entry name" value="RIBOSOMAL LARGE SUBUNIT PSEUDOURIDINE SYNTHASE D"/>
    <property type="match status" value="1"/>
</dbReference>
<protein>
    <recommendedName>
        <fullName evidence="5">Pseudouridine synthase</fullName>
        <ecNumber evidence="5">5.4.99.-</ecNumber>
    </recommendedName>
</protein>
<dbReference type="InterPro" id="IPR006225">
    <property type="entry name" value="PsdUridine_synth_RluC/D"/>
</dbReference>
<dbReference type="Gene3D" id="3.10.290.10">
    <property type="entry name" value="RNA-binding S4 domain"/>
    <property type="match status" value="1"/>
</dbReference>
<name>A0ABP0ES84_9LACO</name>
<dbReference type="SUPFAM" id="SSF55174">
    <property type="entry name" value="Alpha-L RNA-binding motif"/>
    <property type="match status" value="1"/>
</dbReference>
<feature type="domain" description="RNA-binding S4" evidence="6">
    <location>
        <begin position="15"/>
        <end position="79"/>
    </location>
</feature>
<dbReference type="PROSITE" id="PS50889">
    <property type="entry name" value="S4"/>
    <property type="match status" value="1"/>
</dbReference>
<dbReference type="InterPro" id="IPR006224">
    <property type="entry name" value="PsdUridine_synth_RluA-like_CS"/>
</dbReference>
<evidence type="ECO:0000313" key="7">
    <source>
        <dbReference type="EMBL" id="CAK8054063.1"/>
    </source>
</evidence>
<dbReference type="InterPro" id="IPR020103">
    <property type="entry name" value="PsdUridine_synth_cat_dom_sf"/>
</dbReference>
<keyword evidence="4" id="KW-0694">RNA-binding</keyword>